<dbReference type="RefSeq" id="XP_060422111.1">
    <property type="nucleotide sequence ID" value="XM_060567581.1"/>
</dbReference>
<evidence type="ECO:0000313" key="4">
    <source>
        <dbReference type="EMBL" id="KAK1657347.1"/>
    </source>
</evidence>
<sequence length="252" mass="28137">MHQFPIVEFLLDAGAAVDDETYDHVWDFTFRQKCTDQQWIALSRIRRSKGRNWIGDQNFPLIHLIVFGISSKPLIEELEENPTAVYQTDAKGRTALDWATARAQSGDMELLIQYGSDVNTMDHSGRTTVLHAVDSHNYEALKMVLEAGANTNPVIPEGLHRSSPLTSASFGGLTEMVDLLLEHGARINTPNPEGRAALHTTIIRNNHEILRSLIKKCDGTCLRDLKLLPVIAQHADEQTRAILESSGQFTEI</sequence>
<name>A0AAJ0EN96_9PEZI</name>
<dbReference type="Pfam" id="PF12796">
    <property type="entry name" value="Ank_2"/>
    <property type="match status" value="2"/>
</dbReference>
<keyword evidence="1" id="KW-0677">Repeat</keyword>
<evidence type="ECO:0000256" key="2">
    <source>
        <dbReference type="ARBA" id="ARBA00023043"/>
    </source>
</evidence>
<reference evidence="4" key="1">
    <citation type="submission" date="2021-06" db="EMBL/GenBank/DDBJ databases">
        <title>Comparative genomics, transcriptomics and evolutionary studies reveal genomic signatures of adaptation to plant cell wall in hemibiotrophic fungi.</title>
        <authorList>
            <consortium name="DOE Joint Genome Institute"/>
            <person name="Baroncelli R."/>
            <person name="Diaz J.F."/>
            <person name="Benocci T."/>
            <person name="Peng M."/>
            <person name="Battaglia E."/>
            <person name="Haridas S."/>
            <person name="Andreopoulos W."/>
            <person name="Labutti K."/>
            <person name="Pangilinan J."/>
            <person name="Floch G.L."/>
            <person name="Makela M.R."/>
            <person name="Henrissat B."/>
            <person name="Grigoriev I.V."/>
            <person name="Crouch J.A."/>
            <person name="De Vries R.P."/>
            <person name="Sukno S.A."/>
            <person name="Thon M.R."/>
        </authorList>
    </citation>
    <scope>NUCLEOTIDE SEQUENCE</scope>
    <source>
        <strain evidence="4">CBS 193.32</strain>
    </source>
</reference>
<dbReference type="Proteomes" id="UP001224890">
    <property type="component" value="Unassembled WGS sequence"/>
</dbReference>
<evidence type="ECO:0000256" key="1">
    <source>
        <dbReference type="ARBA" id="ARBA00022737"/>
    </source>
</evidence>
<dbReference type="Gene3D" id="1.25.40.20">
    <property type="entry name" value="Ankyrin repeat-containing domain"/>
    <property type="match status" value="1"/>
</dbReference>
<proteinExistence type="predicted"/>
<dbReference type="AlphaFoldDB" id="A0AAJ0EN96"/>
<dbReference type="SUPFAM" id="SSF48403">
    <property type="entry name" value="Ankyrin repeat"/>
    <property type="match status" value="1"/>
</dbReference>
<dbReference type="PANTHER" id="PTHR24173:SF74">
    <property type="entry name" value="ANKYRIN REPEAT DOMAIN-CONTAINING PROTEIN 16"/>
    <property type="match status" value="1"/>
</dbReference>
<feature type="repeat" description="ANK" evidence="3">
    <location>
        <begin position="160"/>
        <end position="192"/>
    </location>
</feature>
<evidence type="ECO:0000313" key="5">
    <source>
        <dbReference type="Proteomes" id="UP001224890"/>
    </source>
</evidence>
<keyword evidence="2 3" id="KW-0040">ANK repeat</keyword>
<dbReference type="SMART" id="SM00248">
    <property type="entry name" value="ANK"/>
    <property type="match status" value="4"/>
</dbReference>
<feature type="repeat" description="ANK" evidence="3">
    <location>
        <begin position="91"/>
        <end position="123"/>
    </location>
</feature>
<dbReference type="EMBL" id="JAHMHR010000095">
    <property type="protein sequence ID" value="KAK1657347.1"/>
    <property type="molecule type" value="Genomic_DNA"/>
</dbReference>
<dbReference type="PROSITE" id="PS50297">
    <property type="entry name" value="ANK_REP_REGION"/>
    <property type="match status" value="2"/>
</dbReference>
<dbReference type="InterPro" id="IPR002110">
    <property type="entry name" value="Ankyrin_rpt"/>
</dbReference>
<evidence type="ECO:0000256" key="3">
    <source>
        <dbReference type="PROSITE-ProRule" id="PRU00023"/>
    </source>
</evidence>
<protein>
    <submittedName>
        <fullName evidence="4">Ankyrin repeat-containing domain protein</fullName>
    </submittedName>
</protein>
<comment type="caution">
    <text evidence="4">The sequence shown here is derived from an EMBL/GenBank/DDBJ whole genome shotgun (WGS) entry which is preliminary data.</text>
</comment>
<gene>
    <name evidence="4" type="ORF">BDP55DRAFT_440036</name>
</gene>
<dbReference type="InterPro" id="IPR036770">
    <property type="entry name" value="Ankyrin_rpt-contain_sf"/>
</dbReference>
<accession>A0AAJ0EN96</accession>
<dbReference type="PROSITE" id="PS50088">
    <property type="entry name" value="ANK_REPEAT"/>
    <property type="match status" value="2"/>
</dbReference>
<dbReference type="PANTHER" id="PTHR24173">
    <property type="entry name" value="ANKYRIN REPEAT CONTAINING"/>
    <property type="match status" value="1"/>
</dbReference>
<keyword evidence="5" id="KW-1185">Reference proteome</keyword>
<organism evidence="4 5">
    <name type="scientific">Colletotrichum godetiae</name>
    <dbReference type="NCBI Taxonomy" id="1209918"/>
    <lineage>
        <taxon>Eukaryota</taxon>
        <taxon>Fungi</taxon>
        <taxon>Dikarya</taxon>
        <taxon>Ascomycota</taxon>
        <taxon>Pezizomycotina</taxon>
        <taxon>Sordariomycetes</taxon>
        <taxon>Hypocreomycetidae</taxon>
        <taxon>Glomerellales</taxon>
        <taxon>Glomerellaceae</taxon>
        <taxon>Colletotrichum</taxon>
        <taxon>Colletotrichum acutatum species complex</taxon>
    </lineage>
</organism>
<dbReference type="GeneID" id="85452107"/>